<reference evidence="1" key="1">
    <citation type="journal article" date="2019" name="Sci. Rep.">
        <title>Draft genome of Tanacetum cinerariifolium, the natural source of mosquito coil.</title>
        <authorList>
            <person name="Yamashiro T."/>
            <person name="Shiraishi A."/>
            <person name="Satake H."/>
            <person name="Nakayama K."/>
        </authorList>
    </citation>
    <scope>NUCLEOTIDE SEQUENCE</scope>
</reference>
<dbReference type="EMBL" id="BKCJ011401599">
    <property type="protein sequence ID" value="GFD30189.1"/>
    <property type="molecule type" value="Genomic_DNA"/>
</dbReference>
<organism evidence="1">
    <name type="scientific">Tanacetum cinerariifolium</name>
    <name type="common">Dalmatian daisy</name>
    <name type="synonym">Chrysanthemum cinerariifolium</name>
    <dbReference type="NCBI Taxonomy" id="118510"/>
    <lineage>
        <taxon>Eukaryota</taxon>
        <taxon>Viridiplantae</taxon>
        <taxon>Streptophyta</taxon>
        <taxon>Embryophyta</taxon>
        <taxon>Tracheophyta</taxon>
        <taxon>Spermatophyta</taxon>
        <taxon>Magnoliopsida</taxon>
        <taxon>eudicotyledons</taxon>
        <taxon>Gunneridae</taxon>
        <taxon>Pentapetalae</taxon>
        <taxon>asterids</taxon>
        <taxon>campanulids</taxon>
        <taxon>Asterales</taxon>
        <taxon>Asteraceae</taxon>
        <taxon>Asteroideae</taxon>
        <taxon>Anthemideae</taxon>
        <taxon>Anthemidinae</taxon>
        <taxon>Tanacetum</taxon>
    </lineage>
</organism>
<proteinExistence type="predicted"/>
<name>A0A699V8U8_TANCI</name>
<comment type="caution">
    <text evidence="1">The sequence shown here is derived from an EMBL/GenBank/DDBJ whole genome shotgun (WGS) entry which is preliminary data.</text>
</comment>
<feature type="non-terminal residue" evidence="1">
    <location>
        <position position="1"/>
    </location>
</feature>
<gene>
    <name evidence="1" type="ORF">Tci_902158</name>
</gene>
<accession>A0A699V8U8</accession>
<evidence type="ECO:0000313" key="1">
    <source>
        <dbReference type="EMBL" id="GFD30189.1"/>
    </source>
</evidence>
<protein>
    <submittedName>
        <fullName evidence="1">Uncharacterized protein</fullName>
    </submittedName>
</protein>
<sequence length="80" mass="9393">MDDPNMTMEEYIKLEEEKACRHGRVFNWQTPTYRKIRVDDDLHDLRSMEPEFPAIVINDAFAPHDVLSCKSQVSTPVDRL</sequence>
<dbReference type="AlphaFoldDB" id="A0A699V8U8"/>